<evidence type="ECO:0000256" key="3">
    <source>
        <dbReference type="ARBA" id="ARBA00023002"/>
    </source>
</evidence>
<protein>
    <recommendedName>
        <fullName evidence="7">Pyrroline-5-carboxylate reductase</fullName>
    </recommendedName>
</protein>
<dbReference type="HAMAP" id="MF_01925">
    <property type="entry name" value="P5C_reductase"/>
    <property type="match status" value="1"/>
</dbReference>
<dbReference type="InterPro" id="IPR028939">
    <property type="entry name" value="P5C_Rdtase_cat_N"/>
</dbReference>
<evidence type="ECO:0000256" key="1">
    <source>
        <dbReference type="ARBA" id="ARBA00005525"/>
    </source>
</evidence>
<dbReference type="PANTHER" id="PTHR11645:SF0">
    <property type="entry name" value="PYRROLINE-5-CARBOXYLATE REDUCTASE 3"/>
    <property type="match status" value="1"/>
</dbReference>
<dbReference type="Pfam" id="PF14748">
    <property type="entry name" value="P5CR_dimer"/>
    <property type="match status" value="1"/>
</dbReference>
<reference evidence="6" key="1">
    <citation type="submission" date="2018-05" db="EMBL/GenBank/DDBJ databases">
        <authorList>
            <person name="Lanie J.A."/>
            <person name="Ng W.-L."/>
            <person name="Kazmierczak K.M."/>
            <person name="Andrzejewski T.M."/>
            <person name="Davidsen T.M."/>
            <person name="Wayne K.J."/>
            <person name="Tettelin H."/>
            <person name="Glass J.I."/>
            <person name="Rusch D."/>
            <person name="Podicherti R."/>
            <person name="Tsui H.-C.T."/>
            <person name="Winkler M.E."/>
        </authorList>
    </citation>
    <scope>NUCLEOTIDE SEQUENCE</scope>
</reference>
<dbReference type="FunFam" id="1.10.3730.10:FF:000001">
    <property type="entry name" value="Pyrroline-5-carboxylate reductase"/>
    <property type="match status" value="1"/>
</dbReference>
<dbReference type="InterPro" id="IPR036291">
    <property type="entry name" value="NAD(P)-bd_dom_sf"/>
</dbReference>
<evidence type="ECO:0000259" key="4">
    <source>
        <dbReference type="Pfam" id="PF03807"/>
    </source>
</evidence>
<dbReference type="InterPro" id="IPR029036">
    <property type="entry name" value="P5CR_dimer"/>
</dbReference>
<evidence type="ECO:0000313" key="6">
    <source>
        <dbReference type="EMBL" id="SVA40453.1"/>
    </source>
</evidence>
<dbReference type="InterPro" id="IPR000304">
    <property type="entry name" value="Pyrroline-COOH_reductase"/>
</dbReference>
<dbReference type="InterPro" id="IPR053790">
    <property type="entry name" value="P5CR-like_CS"/>
</dbReference>
<dbReference type="SUPFAM" id="SSF51735">
    <property type="entry name" value="NAD(P)-binding Rossmann-fold domains"/>
    <property type="match status" value="1"/>
</dbReference>
<gene>
    <name evidence="6" type="ORF">METZ01_LOCUS93307</name>
</gene>
<organism evidence="6">
    <name type="scientific">marine metagenome</name>
    <dbReference type="NCBI Taxonomy" id="408172"/>
    <lineage>
        <taxon>unclassified sequences</taxon>
        <taxon>metagenomes</taxon>
        <taxon>ecological metagenomes</taxon>
    </lineage>
</organism>
<dbReference type="Pfam" id="PF03807">
    <property type="entry name" value="F420_oxidored"/>
    <property type="match status" value="1"/>
</dbReference>
<name>A0A381VLX6_9ZZZZ</name>
<dbReference type="PANTHER" id="PTHR11645">
    <property type="entry name" value="PYRROLINE-5-CARBOXYLATE REDUCTASE"/>
    <property type="match status" value="1"/>
</dbReference>
<feature type="domain" description="Pyrroline-5-carboxylate reductase catalytic N-terminal" evidence="4">
    <location>
        <begin position="2"/>
        <end position="95"/>
    </location>
</feature>
<keyword evidence="3" id="KW-0560">Oxidoreductase</keyword>
<proteinExistence type="inferred from homology"/>
<evidence type="ECO:0000259" key="5">
    <source>
        <dbReference type="Pfam" id="PF14748"/>
    </source>
</evidence>
<comment type="similarity">
    <text evidence="1">Belongs to the pyrroline-5-carboxylate reductase family.</text>
</comment>
<dbReference type="GO" id="GO:0055129">
    <property type="term" value="P:L-proline biosynthetic process"/>
    <property type="evidence" value="ECO:0007669"/>
    <property type="project" value="TreeGrafter"/>
</dbReference>
<feature type="domain" description="Pyrroline-5-carboxylate reductase dimerisation" evidence="5">
    <location>
        <begin position="158"/>
        <end position="261"/>
    </location>
</feature>
<dbReference type="Gene3D" id="3.40.50.720">
    <property type="entry name" value="NAD(P)-binding Rossmann-like Domain"/>
    <property type="match status" value="1"/>
</dbReference>
<dbReference type="InterPro" id="IPR008927">
    <property type="entry name" value="6-PGluconate_DH-like_C_sf"/>
</dbReference>
<accession>A0A381VLX6</accession>
<dbReference type="EMBL" id="UINC01009003">
    <property type="protein sequence ID" value="SVA40453.1"/>
    <property type="molecule type" value="Genomic_DNA"/>
</dbReference>
<dbReference type="NCBIfam" id="TIGR00112">
    <property type="entry name" value="proC"/>
    <property type="match status" value="1"/>
</dbReference>
<dbReference type="Gene3D" id="1.10.3730.10">
    <property type="entry name" value="ProC C-terminal domain-like"/>
    <property type="match status" value="1"/>
</dbReference>
<sequence>MRLAFIGGGVMAKAIIAGVKDAGIDADIIVGEPLEIQRETLHNDLKVETTPSNKDAVSGADIVVISIKPQQLDAIQAELKSSLSESQTVMSIMAGVKMHTIGLKLEHKKLIRVMPNTPAQIRKGISAWTASEDVDQLTLDFVRDMLRAIGDEIKFNDEKNIDIATALSGSGPGYVFVFIEALTDAGVELGLPVQTARDLASQTVLGSAALQRESGKHPAELRNMVTSPGGTTAAGLASLENGGFRGIIADAVRTAFERGEDLAGGK</sequence>
<dbReference type="SUPFAM" id="SSF48179">
    <property type="entry name" value="6-phosphogluconate dehydrogenase C-terminal domain-like"/>
    <property type="match status" value="1"/>
</dbReference>
<dbReference type="AlphaFoldDB" id="A0A381VLX6"/>
<dbReference type="GO" id="GO:0004735">
    <property type="term" value="F:pyrroline-5-carboxylate reductase activity"/>
    <property type="evidence" value="ECO:0007669"/>
    <property type="project" value="InterPro"/>
</dbReference>
<keyword evidence="2" id="KW-0521">NADP</keyword>
<dbReference type="PROSITE" id="PS00521">
    <property type="entry name" value="P5CR"/>
    <property type="match status" value="1"/>
</dbReference>
<evidence type="ECO:0000256" key="2">
    <source>
        <dbReference type="ARBA" id="ARBA00022857"/>
    </source>
</evidence>
<evidence type="ECO:0008006" key="7">
    <source>
        <dbReference type="Google" id="ProtNLM"/>
    </source>
</evidence>
<dbReference type="PIRSF" id="PIRSF000193">
    <property type="entry name" value="Pyrrol-5-carb_rd"/>
    <property type="match status" value="1"/>
</dbReference>